<protein>
    <submittedName>
        <fullName evidence="1">Uncharacterized protein</fullName>
    </submittedName>
</protein>
<reference evidence="1" key="1">
    <citation type="submission" date="2014-09" db="EMBL/GenBank/DDBJ databases">
        <authorList>
            <person name="Magalhaes I.L.F."/>
            <person name="Oliveira U."/>
            <person name="Santos F.R."/>
            <person name="Vidigal T.H.D.A."/>
            <person name="Brescovit A.D."/>
            <person name="Santos A.J."/>
        </authorList>
    </citation>
    <scope>NUCLEOTIDE SEQUENCE</scope>
    <source>
        <tissue evidence="1">Shoot tissue taken approximately 20 cm above the soil surface</tissue>
    </source>
</reference>
<evidence type="ECO:0000313" key="1">
    <source>
        <dbReference type="EMBL" id="JAD74023.1"/>
    </source>
</evidence>
<dbReference type="EMBL" id="GBRH01223872">
    <property type="protein sequence ID" value="JAD74023.1"/>
    <property type="molecule type" value="Transcribed_RNA"/>
</dbReference>
<proteinExistence type="predicted"/>
<accession>A0A0A9CHT4</accession>
<name>A0A0A9CHT4_ARUDO</name>
<reference evidence="1" key="2">
    <citation type="journal article" date="2015" name="Data Brief">
        <title>Shoot transcriptome of the giant reed, Arundo donax.</title>
        <authorList>
            <person name="Barrero R.A."/>
            <person name="Guerrero F.D."/>
            <person name="Moolhuijzen P."/>
            <person name="Goolsby J.A."/>
            <person name="Tidwell J."/>
            <person name="Bellgard S.E."/>
            <person name="Bellgard M.I."/>
        </authorList>
    </citation>
    <scope>NUCLEOTIDE SEQUENCE</scope>
    <source>
        <tissue evidence="1">Shoot tissue taken approximately 20 cm above the soil surface</tissue>
    </source>
</reference>
<sequence length="13" mass="1599">MSAAWKWTAMRFL</sequence>
<organism evidence="1">
    <name type="scientific">Arundo donax</name>
    <name type="common">Giant reed</name>
    <name type="synonym">Donax arundinaceus</name>
    <dbReference type="NCBI Taxonomy" id="35708"/>
    <lineage>
        <taxon>Eukaryota</taxon>
        <taxon>Viridiplantae</taxon>
        <taxon>Streptophyta</taxon>
        <taxon>Embryophyta</taxon>
        <taxon>Tracheophyta</taxon>
        <taxon>Spermatophyta</taxon>
        <taxon>Magnoliopsida</taxon>
        <taxon>Liliopsida</taxon>
        <taxon>Poales</taxon>
        <taxon>Poaceae</taxon>
        <taxon>PACMAD clade</taxon>
        <taxon>Arundinoideae</taxon>
        <taxon>Arundineae</taxon>
        <taxon>Arundo</taxon>
    </lineage>
</organism>